<dbReference type="GO" id="GO:0005886">
    <property type="term" value="C:plasma membrane"/>
    <property type="evidence" value="ECO:0007669"/>
    <property type="project" value="UniProtKB-SubCell"/>
</dbReference>
<evidence type="ECO:0000313" key="8">
    <source>
        <dbReference type="EMBL" id="MZR14377.1"/>
    </source>
</evidence>
<keyword evidence="2" id="KW-1003">Cell membrane</keyword>
<keyword evidence="3 6" id="KW-0812">Transmembrane</keyword>
<evidence type="ECO:0000256" key="5">
    <source>
        <dbReference type="ARBA" id="ARBA00023136"/>
    </source>
</evidence>
<evidence type="ECO:0000256" key="4">
    <source>
        <dbReference type="ARBA" id="ARBA00022989"/>
    </source>
</evidence>
<organism evidence="8 9">
    <name type="scientific">Maritimibacter harenae</name>
    <dbReference type="NCBI Taxonomy" id="2606218"/>
    <lineage>
        <taxon>Bacteria</taxon>
        <taxon>Pseudomonadati</taxon>
        <taxon>Pseudomonadota</taxon>
        <taxon>Alphaproteobacteria</taxon>
        <taxon>Rhodobacterales</taxon>
        <taxon>Roseobacteraceae</taxon>
        <taxon>Maritimibacter</taxon>
    </lineage>
</organism>
<comment type="subcellular location">
    <subcellularLocation>
        <location evidence="1">Cell membrane</location>
        <topology evidence="1">Multi-pass membrane protein</topology>
    </subcellularLocation>
</comment>
<keyword evidence="9" id="KW-1185">Reference proteome</keyword>
<accession>A0A845M8W8</accession>
<dbReference type="PANTHER" id="PTHR30287:SF1">
    <property type="entry name" value="INNER MEMBRANE PROTEIN"/>
    <property type="match status" value="1"/>
</dbReference>
<feature type="domain" description="ABC3 transporter permease C-terminal" evidence="7">
    <location>
        <begin position="263"/>
        <end position="375"/>
    </location>
</feature>
<evidence type="ECO:0000256" key="6">
    <source>
        <dbReference type="SAM" id="Phobius"/>
    </source>
</evidence>
<comment type="caution">
    <text evidence="8">The sequence shown here is derived from an EMBL/GenBank/DDBJ whole genome shotgun (WGS) entry which is preliminary data.</text>
</comment>
<feature type="transmembrane region" description="Helical" evidence="6">
    <location>
        <begin position="304"/>
        <end position="337"/>
    </location>
</feature>
<feature type="transmembrane region" description="Helical" evidence="6">
    <location>
        <begin position="259"/>
        <end position="283"/>
    </location>
</feature>
<feature type="transmembrane region" description="Helical" evidence="6">
    <location>
        <begin position="466"/>
        <end position="495"/>
    </location>
</feature>
<feature type="transmembrane region" description="Helical" evidence="6">
    <location>
        <begin position="767"/>
        <end position="789"/>
    </location>
</feature>
<name>A0A845M8W8_9RHOB</name>
<feature type="transmembrane region" description="Helical" evidence="6">
    <location>
        <begin position="423"/>
        <end position="445"/>
    </location>
</feature>
<feature type="domain" description="ABC3 transporter permease C-terminal" evidence="7">
    <location>
        <begin position="719"/>
        <end position="826"/>
    </location>
</feature>
<dbReference type="PANTHER" id="PTHR30287">
    <property type="entry name" value="MEMBRANE COMPONENT OF PREDICTED ABC SUPERFAMILY METABOLITE UPTAKE TRANSPORTER"/>
    <property type="match status" value="1"/>
</dbReference>
<dbReference type="InterPro" id="IPR003838">
    <property type="entry name" value="ABC3_permease_C"/>
</dbReference>
<dbReference type="Proteomes" id="UP000467322">
    <property type="component" value="Unassembled WGS sequence"/>
</dbReference>
<feature type="transmembrane region" description="Helical" evidence="6">
    <location>
        <begin position="707"/>
        <end position="731"/>
    </location>
</feature>
<reference evidence="8 9" key="1">
    <citation type="submission" date="2019-12" db="EMBL/GenBank/DDBJ databases">
        <title>Maritimibacter sp. nov. sp. isolated from sea sand.</title>
        <authorList>
            <person name="Kim J."/>
            <person name="Jeong S.E."/>
            <person name="Jung H.S."/>
            <person name="Jeon C.O."/>
        </authorList>
    </citation>
    <scope>NUCLEOTIDE SEQUENCE [LARGE SCALE GENOMIC DNA]</scope>
    <source>
        <strain evidence="8 9">DP07</strain>
    </source>
</reference>
<evidence type="ECO:0000313" key="9">
    <source>
        <dbReference type="Proteomes" id="UP000467322"/>
    </source>
</evidence>
<evidence type="ECO:0000259" key="7">
    <source>
        <dbReference type="Pfam" id="PF02687"/>
    </source>
</evidence>
<proteinExistence type="predicted"/>
<feature type="transmembrane region" description="Helical" evidence="6">
    <location>
        <begin position="357"/>
        <end position="376"/>
    </location>
</feature>
<protein>
    <submittedName>
        <fullName evidence="8">FtsX-like permease family protein</fullName>
    </submittedName>
</protein>
<dbReference type="InterPro" id="IPR038766">
    <property type="entry name" value="Membrane_comp_ABC_pdt"/>
</dbReference>
<dbReference type="EMBL" id="WTUX01000019">
    <property type="protein sequence ID" value="MZR14377.1"/>
    <property type="molecule type" value="Genomic_DNA"/>
</dbReference>
<feature type="transmembrane region" description="Helical" evidence="6">
    <location>
        <begin position="801"/>
        <end position="824"/>
    </location>
</feature>
<keyword evidence="4 6" id="KW-1133">Transmembrane helix</keyword>
<feature type="transmembrane region" description="Helical" evidence="6">
    <location>
        <begin position="397"/>
        <end position="417"/>
    </location>
</feature>
<evidence type="ECO:0000256" key="2">
    <source>
        <dbReference type="ARBA" id="ARBA00022475"/>
    </source>
</evidence>
<dbReference type="RefSeq" id="WP_161352505.1">
    <property type="nucleotide sequence ID" value="NZ_WTUX01000019.1"/>
</dbReference>
<dbReference type="AlphaFoldDB" id="A0A845M8W8"/>
<dbReference type="Pfam" id="PF02687">
    <property type="entry name" value="FtsX"/>
    <property type="match status" value="2"/>
</dbReference>
<keyword evidence="5 6" id="KW-0472">Membrane</keyword>
<evidence type="ECO:0000256" key="3">
    <source>
        <dbReference type="ARBA" id="ARBA00022692"/>
    </source>
</evidence>
<evidence type="ECO:0000256" key="1">
    <source>
        <dbReference type="ARBA" id="ARBA00004651"/>
    </source>
</evidence>
<gene>
    <name evidence="8" type="ORF">GQE99_15265</name>
</gene>
<sequence>MSVAWSIARRELRGGLRGFRVFLACLALGVAAIAAVGSVRSSIQAGIEEQGATLLGGDAAIELTYRRAPAETRDYLETIAEEVGEVIDFRSMARLPEADDSALTQVKAVDGTWPIYGTPELDPPMSIGAALGQVDGLPGAVMAPLLADRLQLSPGDTFMLGAQEFRLAARLVSAPDDGSGGFDFGPPTVVRIDALAESGLIAQGTLFDSEYRLRLPPGTDLAALEGEVTDTLSDLAPRWRDARNGAPGVSEFVDRLGSFLVLVGLAGLAVGGVGISAAVRAYLDEKTEVIATLKTLGAGRSTIFAVYAFQIGVLAAIGIVLGLVLGGLIPVVFGQVISAALPIPADIALRPGPLAEAALYGVIAAALFTLWPLAKTERVRAAALFRDGGTPEAWPRPLYVILTGALLALLVGAAAIFSGMAEIALWSAFGIFVAFLLLVAAGRLVRAISRRLARTRALRGRPMLRMALSSVGGPGNEAASVVLSLGLGLSVLAAVGQVDTNLRGAIQRELPDIAPSFFVVDIQPDQIEAVRERVEGDPLVERMDSAPMLRGMITQINGRPAREVAGDHWIVEGDRGVTYAAELPERTEITAGEWWGAEYDGPPQISFVAEEAAEIGLEIGDTMTVNILGREITGELASFRNVDFSTAAMNFTITMNPSALSGAPHSWLATIYAEPEAEAELMRDITRSYPNITMISVRDAIGRATDLLGTIAAAITYGALITLVTGAVVLVGAAAAGERARTYEAAVLKTLGAPRARILGEFALRSAILGLSAGLVAVFAGGMAGWAISTFVMETTFVFEPVSAIAIVLGGVLVTLLAGLAFAWRPLAARPAQVLRARE</sequence>